<proteinExistence type="predicted"/>
<dbReference type="Proteomes" id="UP000188929">
    <property type="component" value="Unassembled WGS sequence"/>
</dbReference>
<keyword evidence="4" id="KW-1185">Reference proteome</keyword>
<gene>
    <name evidence="3" type="ORF">BL253_28080</name>
</gene>
<feature type="region of interest" description="Disordered" evidence="1">
    <location>
        <begin position="352"/>
        <end position="439"/>
    </location>
</feature>
<dbReference type="EMBL" id="MOMC01000062">
    <property type="protein sequence ID" value="ONH25230.1"/>
    <property type="molecule type" value="Genomic_DNA"/>
</dbReference>
<accession>A0A1V2I3W5</accession>
<keyword evidence="2" id="KW-0472">Membrane</keyword>
<protein>
    <recommendedName>
        <fullName evidence="5">PrgI family protein</fullName>
    </recommendedName>
</protein>
<evidence type="ECO:0000256" key="2">
    <source>
        <dbReference type="SAM" id="Phobius"/>
    </source>
</evidence>
<dbReference type="InterPro" id="IPR024414">
    <property type="entry name" value="Uncharacterised_PrgI"/>
</dbReference>
<evidence type="ECO:0008006" key="5">
    <source>
        <dbReference type="Google" id="ProtNLM"/>
    </source>
</evidence>
<sequence length="439" mass="45559">MTHPVRIPADVDREDRIVAGLTARQVLILALTAIVLYLAWAATRSLLPLPVFALVAVPVAAVACALVLGQRDGLSLDRMLVAAIRHRTSPRHRINAPEGMIPPPSWLAARATSSSGDRRPTAGGQSAAPLRLPARTVTSTAGVGVIDLGPDGLAVVAVASTVNFALRTPGEQDGLVAVFARYLHSLTAPVQILVRAMPADLSGQIQLLDDAAFRLPHPALAHAAREHATYLGQLAVEMQLLTRQLLLVLREPLVAAGPVDGLGGASPLAALSGRRAAARDGRRAGAAARRAAHTRLARRLAEATDLLAPAGIVVTPLDAGTATSVLAAACNPAGRVPPAALAAPDEVITADLPEPADSYPAYPPDTDGGGFLDDAGFDDPDAAVGPGYSDRFDDADGDGLSDADDPDFWDPPVRRPSAGRSEGGSRRPARHTARRGHAR</sequence>
<keyword evidence="2" id="KW-1133">Transmembrane helix</keyword>
<dbReference type="AlphaFoldDB" id="A0A1V2I3W5"/>
<evidence type="ECO:0000256" key="1">
    <source>
        <dbReference type="SAM" id="MobiDB-lite"/>
    </source>
</evidence>
<feature type="compositionally biased region" description="Basic residues" evidence="1">
    <location>
        <begin position="427"/>
        <end position="439"/>
    </location>
</feature>
<evidence type="ECO:0000313" key="3">
    <source>
        <dbReference type="EMBL" id="ONH25230.1"/>
    </source>
</evidence>
<keyword evidence="2" id="KW-0812">Transmembrane</keyword>
<organism evidence="3 4">
    <name type="scientific">Pseudofrankia asymbiotica</name>
    <dbReference type="NCBI Taxonomy" id="1834516"/>
    <lineage>
        <taxon>Bacteria</taxon>
        <taxon>Bacillati</taxon>
        <taxon>Actinomycetota</taxon>
        <taxon>Actinomycetes</taxon>
        <taxon>Frankiales</taxon>
        <taxon>Frankiaceae</taxon>
        <taxon>Pseudofrankia</taxon>
    </lineage>
</organism>
<feature type="region of interest" description="Disordered" evidence="1">
    <location>
        <begin position="107"/>
        <end position="128"/>
    </location>
</feature>
<dbReference type="RefSeq" id="WP_076820399.1">
    <property type="nucleotide sequence ID" value="NZ_MOMC01000062.1"/>
</dbReference>
<dbReference type="Pfam" id="PF12666">
    <property type="entry name" value="PrgI"/>
    <property type="match status" value="1"/>
</dbReference>
<feature type="compositionally biased region" description="Acidic residues" evidence="1">
    <location>
        <begin position="393"/>
        <end position="408"/>
    </location>
</feature>
<dbReference type="OrthoDB" id="3354527at2"/>
<feature type="transmembrane region" description="Helical" evidence="2">
    <location>
        <begin position="21"/>
        <end position="40"/>
    </location>
</feature>
<name>A0A1V2I3W5_9ACTN</name>
<reference evidence="4" key="1">
    <citation type="submission" date="2016-10" db="EMBL/GenBank/DDBJ databases">
        <title>Frankia sp. NRRL B-16386 Genome sequencing.</title>
        <authorList>
            <person name="Ghodhbane-Gtari F."/>
            <person name="Swanson E."/>
            <person name="Gueddou A."/>
            <person name="Hezbri K."/>
            <person name="Ktari K."/>
            <person name="Nouioui I."/>
            <person name="Morris K."/>
            <person name="Simpson S."/>
            <person name="Abebe-Akele F."/>
            <person name="Thomas K."/>
            <person name="Gtari M."/>
            <person name="Tisa L.S."/>
        </authorList>
    </citation>
    <scope>NUCLEOTIDE SEQUENCE [LARGE SCALE GENOMIC DNA]</scope>
    <source>
        <strain evidence="4">NRRL B-16386</strain>
    </source>
</reference>
<dbReference type="STRING" id="1834516.BL253_28080"/>
<comment type="caution">
    <text evidence="3">The sequence shown here is derived from an EMBL/GenBank/DDBJ whole genome shotgun (WGS) entry which is preliminary data.</text>
</comment>
<feature type="transmembrane region" description="Helical" evidence="2">
    <location>
        <begin position="46"/>
        <end position="69"/>
    </location>
</feature>
<evidence type="ECO:0000313" key="4">
    <source>
        <dbReference type="Proteomes" id="UP000188929"/>
    </source>
</evidence>